<keyword evidence="4" id="KW-0663">Pyridoxal phosphate</keyword>
<evidence type="ECO:0000256" key="4">
    <source>
        <dbReference type="ARBA" id="ARBA00022898"/>
    </source>
</evidence>
<dbReference type="Pfam" id="PF00155">
    <property type="entry name" value="Aminotran_1_2"/>
    <property type="match status" value="1"/>
</dbReference>
<dbReference type="GO" id="GO:0016740">
    <property type="term" value="F:transferase activity"/>
    <property type="evidence" value="ECO:0007669"/>
    <property type="project" value="UniProtKB-KW"/>
</dbReference>
<dbReference type="Proteomes" id="UP000664132">
    <property type="component" value="Unassembled WGS sequence"/>
</dbReference>
<dbReference type="Gene3D" id="3.40.640.10">
    <property type="entry name" value="Type I PLP-dependent aspartate aminotransferase-like (Major domain)"/>
    <property type="match status" value="1"/>
</dbReference>
<dbReference type="Gene3D" id="3.90.1150.10">
    <property type="entry name" value="Aspartate Aminotransferase, domain 1"/>
    <property type="match status" value="1"/>
</dbReference>
<evidence type="ECO:0000313" key="6">
    <source>
        <dbReference type="EMBL" id="KAG4425611.1"/>
    </source>
</evidence>
<dbReference type="EMBL" id="JAFJYH010000009">
    <property type="protein sequence ID" value="KAG4425611.1"/>
    <property type="molecule type" value="Genomic_DNA"/>
</dbReference>
<proteinExistence type="inferred from homology"/>
<dbReference type="PANTHER" id="PTHR13693">
    <property type="entry name" value="CLASS II AMINOTRANSFERASE/8-AMINO-7-OXONONANOATE SYNTHASE"/>
    <property type="match status" value="1"/>
</dbReference>
<dbReference type="GO" id="GO:0030170">
    <property type="term" value="F:pyridoxal phosphate binding"/>
    <property type="evidence" value="ECO:0007669"/>
    <property type="project" value="InterPro"/>
</dbReference>
<sequence length="422" mass="46124">MPPSIHNSMASLLSKRNANSALRSLTTTSSTSVDFSSNDFLSLSYSPTLKAAYFTELTTSPDFHLGSGGSRLLDGNSPYAENLENEIATFHNAPAALLFNSGFDANSGFFACIPQPGDVVLYDEFVHASVHEGMRLSRAGACQAFCHNSLGGLRTKIVEVSGDERVATGEKNVFVAIESLYSMDGDLAPIEKIVDLVDELLPKGNGLIVVDEAHSNGVYGFQGRGIVCSLGLEKRIFARLHTFGKGLACNGAAILCSPLTREYLINYARPLIYSTSMSFPSLAAIKVVYSLMKQGATQNLITYLNDLIEYMYRKLTNQLLHVTHPITGIQLLQLPKDVPRSPIFALLTPEPRNLAKHCQDDGFVVRAIVPPTVPEGTQRVRVCLHAGNTFQDVDRLVASIKTWLESKRRIGKDEARQLRAML</sequence>
<organism evidence="6 7">
    <name type="scientific">Cadophora malorum</name>
    <dbReference type="NCBI Taxonomy" id="108018"/>
    <lineage>
        <taxon>Eukaryota</taxon>
        <taxon>Fungi</taxon>
        <taxon>Dikarya</taxon>
        <taxon>Ascomycota</taxon>
        <taxon>Pezizomycotina</taxon>
        <taxon>Leotiomycetes</taxon>
        <taxon>Helotiales</taxon>
        <taxon>Ploettnerulaceae</taxon>
        <taxon>Cadophora</taxon>
    </lineage>
</organism>
<name>A0A8H7WIZ2_9HELO</name>
<keyword evidence="3" id="KW-0808">Transferase</keyword>
<reference evidence="6" key="1">
    <citation type="submission" date="2021-02" db="EMBL/GenBank/DDBJ databases">
        <title>Genome sequence Cadophora malorum strain M34.</title>
        <authorList>
            <person name="Stefanovic E."/>
            <person name="Vu D."/>
            <person name="Scully C."/>
            <person name="Dijksterhuis J."/>
            <person name="Roader J."/>
            <person name="Houbraken J."/>
        </authorList>
    </citation>
    <scope>NUCLEOTIDE SEQUENCE</scope>
    <source>
        <strain evidence="6">M34</strain>
    </source>
</reference>
<dbReference type="InterPro" id="IPR015424">
    <property type="entry name" value="PyrdxlP-dep_Trfase"/>
</dbReference>
<evidence type="ECO:0000259" key="5">
    <source>
        <dbReference type="Pfam" id="PF00155"/>
    </source>
</evidence>
<evidence type="ECO:0000256" key="1">
    <source>
        <dbReference type="ARBA" id="ARBA00001933"/>
    </source>
</evidence>
<comment type="similarity">
    <text evidence="2">Belongs to the class-II pyridoxal-phosphate-dependent aminotransferase family. BioF subfamily.</text>
</comment>
<dbReference type="SUPFAM" id="SSF53383">
    <property type="entry name" value="PLP-dependent transferases"/>
    <property type="match status" value="1"/>
</dbReference>
<dbReference type="InterPro" id="IPR004839">
    <property type="entry name" value="Aminotransferase_I/II_large"/>
</dbReference>
<dbReference type="InterPro" id="IPR015421">
    <property type="entry name" value="PyrdxlP-dep_Trfase_major"/>
</dbReference>
<dbReference type="GO" id="GO:0009102">
    <property type="term" value="P:biotin biosynthetic process"/>
    <property type="evidence" value="ECO:0007669"/>
    <property type="project" value="TreeGrafter"/>
</dbReference>
<dbReference type="InterPro" id="IPR015422">
    <property type="entry name" value="PyrdxlP-dep_Trfase_small"/>
</dbReference>
<comment type="cofactor">
    <cofactor evidence="1">
        <name>pyridoxal 5'-phosphate</name>
        <dbReference type="ChEBI" id="CHEBI:597326"/>
    </cofactor>
</comment>
<gene>
    <name evidence="6" type="ORF">IFR04_001308</name>
</gene>
<protein>
    <recommendedName>
        <fullName evidence="5">Aminotransferase class I/classII large domain-containing protein</fullName>
    </recommendedName>
</protein>
<feature type="domain" description="Aminotransferase class I/classII large" evidence="5">
    <location>
        <begin position="33"/>
        <end position="400"/>
    </location>
</feature>
<dbReference type="OrthoDB" id="2382073at2759"/>
<evidence type="ECO:0000313" key="7">
    <source>
        <dbReference type="Proteomes" id="UP000664132"/>
    </source>
</evidence>
<accession>A0A8H7WIZ2</accession>
<evidence type="ECO:0000256" key="2">
    <source>
        <dbReference type="ARBA" id="ARBA00010008"/>
    </source>
</evidence>
<comment type="caution">
    <text evidence="6">The sequence shown here is derived from an EMBL/GenBank/DDBJ whole genome shotgun (WGS) entry which is preliminary data.</text>
</comment>
<dbReference type="InterPro" id="IPR050087">
    <property type="entry name" value="AON_synthase_class-II"/>
</dbReference>
<keyword evidence="7" id="KW-1185">Reference proteome</keyword>
<dbReference type="PANTHER" id="PTHR13693:SF77">
    <property type="entry name" value="8-AMINO-7-OXONONANOATE SYNTHASE"/>
    <property type="match status" value="1"/>
</dbReference>
<evidence type="ECO:0000256" key="3">
    <source>
        <dbReference type="ARBA" id="ARBA00022679"/>
    </source>
</evidence>
<dbReference type="AlphaFoldDB" id="A0A8H7WIZ2"/>